<dbReference type="AlphaFoldDB" id="A0AA36JSY0"/>
<protein>
    <submittedName>
        <fullName evidence="2">Uncharacterized protein</fullName>
    </submittedName>
</protein>
<name>A0AA36JSY0_9DINO</name>
<feature type="compositionally biased region" description="Acidic residues" evidence="1">
    <location>
        <begin position="101"/>
        <end position="112"/>
    </location>
</feature>
<gene>
    <name evidence="2" type="ORF">EVOR1521_LOCUS31399</name>
</gene>
<proteinExistence type="predicted"/>
<evidence type="ECO:0000256" key="1">
    <source>
        <dbReference type="SAM" id="MobiDB-lite"/>
    </source>
</evidence>
<feature type="compositionally biased region" description="Low complexity" evidence="1">
    <location>
        <begin position="83"/>
        <end position="100"/>
    </location>
</feature>
<feature type="region of interest" description="Disordered" evidence="1">
    <location>
        <begin position="1"/>
        <end position="120"/>
    </location>
</feature>
<feature type="compositionally biased region" description="Low complexity" evidence="1">
    <location>
        <begin position="49"/>
        <end position="67"/>
    </location>
</feature>
<keyword evidence="3" id="KW-1185">Reference proteome</keyword>
<feature type="compositionally biased region" description="Basic and acidic residues" evidence="1">
    <location>
        <begin position="1"/>
        <end position="20"/>
    </location>
</feature>
<organism evidence="2 3">
    <name type="scientific">Effrenium voratum</name>
    <dbReference type="NCBI Taxonomy" id="2562239"/>
    <lineage>
        <taxon>Eukaryota</taxon>
        <taxon>Sar</taxon>
        <taxon>Alveolata</taxon>
        <taxon>Dinophyceae</taxon>
        <taxon>Suessiales</taxon>
        <taxon>Symbiodiniaceae</taxon>
        <taxon>Effrenium</taxon>
    </lineage>
</organism>
<dbReference type="EMBL" id="CAUJNA010003827">
    <property type="protein sequence ID" value="CAJ1410608.1"/>
    <property type="molecule type" value="Genomic_DNA"/>
</dbReference>
<evidence type="ECO:0000313" key="2">
    <source>
        <dbReference type="EMBL" id="CAJ1410608.1"/>
    </source>
</evidence>
<comment type="caution">
    <text evidence="2">The sequence shown here is derived from an EMBL/GenBank/DDBJ whole genome shotgun (WGS) entry which is preliminary data.</text>
</comment>
<evidence type="ECO:0000313" key="3">
    <source>
        <dbReference type="Proteomes" id="UP001178507"/>
    </source>
</evidence>
<sequence length="403" mass="43779">MRNHAARQDAPDDVLKEPQPCKRPAAAKSSSLMKRPASQAAEASKPKAAKSAPKPKAAKSAPKPQAKVKGEPKPKPLGKKQKLAAVFAGEPASAAPADPSIPEEEVEIAEGAEESRDRSKAARFFQLMRGGSLPEAVLSEWQKSGTRKAQSALINNLFEKVGGRLQVKADFVRPATYQQTKTVERTETATDRQSGFGKTVFMRMYRFDTDDDLQAAIGAGDVMTFTTNGKTMYAVVNVELNTSAKKNNAETMASDVLELSAETGSIFDSIWSKLSPDVNDADSGASLAIKDADHKFGPDELQKVRPRLSVAINAMDKLLKETRKCASQITTKDDPVWPILKRIDSDLTHAIKDSERVKNWGELPHGDEITGAKFTKAMTHWGNVTAGCYEQLCGVQAQLRSRA</sequence>
<dbReference type="Proteomes" id="UP001178507">
    <property type="component" value="Unassembled WGS sequence"/>
</dbReference>
<accession>A0AA36JSY0</accession>
<reference evidence="2" key="1">
    <citation type="submission" date="2023-08" db="EMBL/GenBank/DDBJ databases">
        <authorList>
            <person name="Chen Y."/>
            <person name="Shah S."/>
            <person name="Dougan E. K."/>
            <person name="Thang M."/>
            <person name="Chan C."/>
        </authorList>
    </citation>
    <scope>NUCLEOTIDE SEQUENCE</scope>
</reference>